<feature type="repeat" description="ANK" evidence="2">
    <location>
        <begin position="56"/>
        <end position="89"/>
    </location>
</feature>
<dbReference type="Gene3D" id="1.25.40.20">
    <property type="entry name" value="Ankyrin repeat-containing domain"/>
    <property type="match status" value="1"/>
</dbReference>
<dbReference type="OMA" id="IWYENTE"/>
<gene>
    <name evidence="7" type="primary">CSON014850</name>
</gene>
<feature type="compositionally biased region" description="Polar residues" evidence="5">
    <location>
        <begin position="1057"/>
        <end position="1082"/>
    </location>
</feature>
<dbReference type="EMBL" id="UFQT01000879">
    <property type="protein sequence ID" value="SSX27797.1"/>
    <property type="molecule type" value="Genomic_DNA"/>
</dbReference>
<feature type="repeat" description="RCC1" evidence="3">
    <location>
        <begin position="198"/>
        <end position="252"/>
    </location>
</feature>
<feature type="region of interest" description="Disordered" evidence="5">
    <location>
        <begin position="981"/>
        <end position="1082"/>
    </location>
</feature>
<dbReference type="Pfam" id="PF12796">
    <property type="entry name" value="Ank_2"/>
    <property type="match status" value="1"/>
</dbReference>
<evidence type="ECO:0000256" key="5">
    <source>
        <dbReference type="SAM" id="MobiDB-lite"/>
    </source>
</evidence>
<dbReference type="PROSITE" id="PS50297">
    <property type="entry name" value="ANK_REP_REGION"/>
    <property type="match status" value="1"/>
</dbReference>
<feature type="region of interest" description="Disordered" evidence="5">
    <location>
        <begin position="1108"/>
        <end position="1134"/>
    </location>
</feature>
<dbReference type="Pfam" id="PF13540">
    <property type="entry name" value="RCC1_2"/>
    <property type="match status" value="1"/>
</dbReference>
<dbReference type="InterPro" id="IPR051625">
    <property type="entry name" value="Signaling_Regulatory_Domain"/>
</dbReference>
<evidence type="ECO:0000256" key="4">
    <source>
        <dbReference type="SAM" id="Coils"/>
    </source>
</evidence>
<dbReference type="InterPro" id="IPR000408">
    <property type="entry name" value="Reg_chr_condens"/>
</dbReference>
<dbReference type="Gene3D" id="3.30.710.10">
    <property type="entry name" value="Potassium Channel Kv1.1, Chain A"/>
    <property type="match status" value="2"/>
</dbReference>
<dbReference type="InterPro" id="IPR011333">
    <property type="entry name" value="SKP1/BTB/POZ_sf"/>
</dbReference>
<dbReference type="VEuPathDB" id="VectorBase:CSON014850"/>
<dbReference type="SMART" id="SM00248">
    <property type="entry name" value="ANK"/>
    <property type="match status" value="2"/>
</dbReference>
<reference evidence="8" key="2">
    <citation type="submission" date="2018-07" db="EMBL/GenBank/DDBJ databases">
        <authorList>
            <person name="Quirk P.G."/>
            <person name="Krulwich T.A."/>
        </authorList>
    </citation>
    <scope>NUCLEOTIDE SEQUENCE</scope>
</reference>
<keyword evidence="2" id="KW-0040">ANK repeat</keyword>
<dbReference type="PANTHER" id="PTHR22872:SF2">
    <property type="entry name" value="INHIBITOR OF BRUTON TYROSINE KINASE"/>
    <property type="match status" value="1"/>
</dbReference>
<evidence type="ECO:0000313" key="8">
    <source>
        <dbReference type="EMBL" id="SSX27797.1"/>
    </source>
</evidence>
<proteinExistence type="predicted"/>
<dbReference type="SUPFAM" id="SSF54695">
    <property type="entry name" value="POZ domain"/>
    <property type="match status" value="2"/>
</dbReference>
<dbReference type="AlphaFoldDB" id="A0A336KSV8"/>
<feature type="domain" description="BTB" evidence="6">
    <location>
        <begin position="675"/>
        <end position="741"/>
    </location>
</feature>
<dbReference type="SUPFAM" id="SSF50985">
    <property type="entry name" value="RCC1/BLIP-II"/>
    <property type="match status" value="1"/>
</dbReference>
<dbReference type="Pfam" id="PF00651">
    <property type="entry name" value="BTB"/>
    <property type="match status" value="2"/>
</dbReference>
<dbReference type="SUPFAM" id="SSF48403">
    <property type="entry name" value="Ankyrin repeat"/>
    <property type="match status" value="1"/>
</dbReference>
<dbReference type="Gene3D" id="2.130.10.30">
    <property type="entry name" value="Regulator of chromosome condensation 1/beta-lactamase-inhibitor protein II"/>
    <property type="match status" value="1"/>
</dbReference>
<dbReference type="EMBL" id="UFQS01000879">
    <property type="protein sequence ID" value="SSX07457.1"/>
    <property type="molecule type" value="Genomic_DNA"/>
</dbReference>
<reference evidence="7" key="1">
    <citation type="submission" date="2018-04" db="EMBL/GenBank/DDBJ databases">
        <authorList>
            <person name="Go L.Y."/>
            <person name="Mitchell J.A."/>
        </authorList>
    </citation>
    <scope>NUCLEOTIDE SEQUENCE</scope>
    <source>
        <tissue evidence="7">Whole organism</tissue>
    </source>
</reference>
<sequence length="1210" mass="139813">MYTIGTFDYDCTKKCKKTEHGNAITSALTKRAVSNEKLARYITKMCRNFAEVLDDEGRSALHMAVSVGNRYDIVEYLIRQGAVINLRDRESGQTAITRAILYGNLAEAIFLSKNGANLLPDNDFINPLQYCYRVKKPIDNENRCETFVWGRNKNYNIGIGNSQEKTTPDYLDEFRKNKIYIQKVSMNSYHSLFLTDDSELYVTGHGKGGRLGSGDEMTIISPKKVRIPFRDDDEKIISISAGKNHSLVLTNKNRVYVTGSNTFGQLGLKSNPDMLMSFTEVPVNISDAKRVIANDFTSMIVTDNEIYMFGTNLGQFGLKREVDKVITPRKLINFNVDLEIVESTNAALICYSSTSTLLQYFYKYETKTYKKPLMERITQISATGGIIQENHKNCPRSDRPLRFIVLTEFHNVFIWYENTEKFVKCTFTSSRFLEIDRLIWCNEDILLSFMGNLYRGTATHELKHRAIHIPGEYQETYVKKELSTDQKTKIELKRIPLIDKIIDFCTDPEGENFIGLVENPKKYFSLPEFIEKTYDYTNLFSSVNVYDTIHDVCFELGGRHFPAHRIIIQHRSEYLKKIINDQFPNEKLVKLQELSDLGLPCDIFELILRYIYTNQPIMKNEIERLTENYHQTLTMLKKILTVMGLTELINSLKKNSQKIKSPFTPLNREDFPDLYDVTLKLDCTQEIRAHKCILMSRLEYFNMMFDHSWAEQDTVNLQSIAIEYMQPIIDFLYKNDINDVREAKYSDNYLYNMITICDQFFVEDLKNIFELIASEKISVKNCGEILEFADAYNCEILRNCCMQYISLNFSRILELRSLEQTDPKVLQQLNKFYRQFYSLVSYWTITPYANAVSDDDLESFISDFMVDLNANRNPDEENLTFKQKQKNKTGKLSKTTLDKRNYEKTGIIAMLEESNQDHIKAQKCLEMKKQELQEEINQVTVKFESEAKIWTKVSEKSGAKKKQNNVLAALKVNDVMQNESKSGNSFINLTPPKKLDSPSSSRGTTMERTPEPSTSKNLTSLLTKDSEEESPRNKLTFSLADITPIKMKPGKNRKRLSSGSTQSVSIPENGSSSHHPIVSPSNPWKIVPLTDVIKSPIDLEQESIMNASTSMKKSQNRKSSEINSVQGPSQPKSFDSIMQNEREKKQYFEKIKTKSLVLTQLEEKAIEELKEFYNVDNIFDETITIERRRMTCEEQNQVNVAKWYQDKKLI</sequence>
<keyword evidence="1" id="KW-0677">Repeat</keyword>
<evidence type="ECO:0000256" key="1">
    <source>
        <dbReference type="ARBA" id="ARBA00022737"/>
    </source>
</evidence>
<dbReference type="CDD" id="cd18500">
    <property type="entry name" value="BACK_IBtk"/>
    <property type="match status" value="1"/>
</dbReference>
<feature type="compositionally biased region" description="Polar residues" evidence="5">
    <location>
        <begin position="997"/>
        <end position="1023"/>
    </location>
</feature>
<dbReference type="InterPro" id="IPR000210">
    <property type="entry name" value="BTB/POZ_dom"/>
</dbReference>
<dbReference type="PROSITE" id="PS50012">
    <property type="entry name" value="RCC1_3"/>
    <property type="match status" value="3"/>
</dbReference>
<evidence type="ECO:0000259" key="6">
    <source>
        <dbReference type="PROSITE" id="PS50097"/>
    </source>
</evidence>
<feature type="domain" description="BTB" evidence="6">
    <location>
        <begin position="550"/>
        <end position="620"/>
    </location>
</feature>
<evidence type="ECO:0000256" key="3">
    <source>
        <dbReference type="PROSITE-ProRule" id="PRU00235"/>
    </source>
</evidence>
<evidence type="ECO:0000313" key="7">
    <source>
        <dbReference type="EMBL" id="SSX07457.1"/>
    </source>
</evidence>
<accession>A0A336KSV8</accession>
<dbReference type="SMART" id="SM00225">
    <property type="entry name" value="BTB"/>
    <property type="match status" value="2"/>
</dbReference>
<feature type="compositionally biased region" description="Polar residues" evidence="5">
    <location>
        <begin position="1121"/>
        <end position="1134"/>
    </location>
</feature>
<dbReference type="PROSITE" id="PS50097">
    <property type="entry name" value="BTB"/>
    <property type="match status" value="2"/>
</dbReference>
<organism evidence="7">
    <name type="scientific">Culicoides sonorensis</name>
    <name type="common">Biting midge</name>
    <dbReference type="NCBI Taxonomy" id="179676"/>
    <lineage>
        <taxon>Eukaryota</taxon>
        <taxon>Metazoa</taxon>
        <taxon>Ecdysozoa</taxon>
        <taxon>Arthropoda</taxon>
        <taxon>Hexapoda</taxon>
        <taxon>Insecta</taxon>
        <taxon>Pterygota</taxon>
        <taxon>Neoptera</taxon>
        <taxon>Endopterygota</taxon>
        <taxon>Diptera</taxon>
        <taxon>Nematocera</taxon>
        <taxon>Chironomoidea</taxon>
        <taxon>Ceratopogonidae</taxon>
        <taxon>Ceratopogoninae</taxon>
        <taxon>Culicoides</taxon>
        <taxon>Monoculicoides</taxon>
    </lineage>
</organism>
<dbReference type="InterPro" id="IPR002110">
    <property type="entry name" value="Ankyrin_rpt"/>
</dbReference>
<dbReference type="PROSITE" id="PS00626">
    <property type="entry name" value="RCC1_2"/>
    <property type="match status" value="1"/>
</dbReference>
<dbReference type="InterPro" id="IPR009091">
    <property type="entry name" value="RCC1/BLIP-II"/>
</dbReference>
<protein>
    <submittedName>
        <fullName evidence="7">CSON014850 protein</fullName>
    </submittedName>
</protein>
<dbReference type="PANTHER" id="PTHR22872">
    <property type="entry name" value="BTK-BINDING PROTEIN-RELATED"/>
    <property type="match status" value="1"/>
</dbReference>
<feature type="repeat" description="RCC1" evidence="3">
    <location>
        <begin position="253"/>
        <end position="304"/>
    </location>
</feature>
<name>A0A336KSV8_CULSO</name>
<keyword evidence="4" id="KW-0175">Coiled coil</keyword>
<feature type="coiled-coil region" evidence="4">
    <location>
        <begin position="915"/>
        <end position="942"/>
    </location>
</feature>
<dbReference type="PROSITE" id="PS50088">
    <property type="entry name" value="ANK_REPEAT"/>
    <property type="match status" value="1"/>
</dbReference>
<feature type="repeat" description="RCC1" evidence="3">
    <location>
        <begin position="144"/>
        <end position="197"/>
    </location>
</feature>
<evidence type="ECO:0000256" key="2">
    <source>
        <dbReference type="PROSITE-ProRule" id="PRU00023"/>
    </source>
</evidence>
<dbReference type="InterPro" id="IPR036770">
    <property type="entry name" value="Ankyrin_rpt-contain_sf"/>
</dbReference>